<feature type="compositionally biased region" description="Basic and acidic residues" evidence="1">
    <location>
        <begin position="58"/>
        <end position="76"/>
    </location>
</feature>
<dbReference type="Gene3D" id="1.20.5.170">
    <property type="match status" value="1"/>
</dbReference>
<gene>
    <name evidence="2" type="ORF">BDZ94DRAFT_1251146</name>
</gene>
<dbReference type="AlphaFoldDB" id="A0A9P5YD88"/>
<reference evidence="2" key="1">
    <citation type="submission" date="2020-11" db="EMBL/GenBank/DDBJ databases">
        <authorList>
            <consortium name="DOE Joint Genome Institute"/>
            <person name="Ahrendt S."/>
            <person name="Riley R."/>
            <person name="Andreopoulos W."/>
            <person name="Labutti K."/>
            <person name="Pangilinan J."/>
            <person name="Ruiz-Duenas F.J."/>
            <person name="Barrasa J.M."/>
            <person name="Sanchez-Garcia M."/>
            <person name="Camarero S."/>
            <person name="Miyauchi S."/>
            <person name="Serrano A."/>
            <person name="Linde D."/>
            <person name="Babiker R."/>
            <person name="Drula E."/>
            <person name="Ayuso-Fernandez I."/>
            <person name="Pacheco R."/>
            <person name="Padilla G."/>
            <person name="Ferreira P."/>
            <person name="Barriuso J."/>
            <person name="Kellner H."/>
            <person name="Castanera R."/>
            <person name="Alfaro M."/>
            <person name="Ramirez L."/>
            <person name="Pisabarro A.G."/>
            <person name="Kuo A."/>
            <person name="Tritt A."/>
            <person name="Lipzen A."/>
            <person name="He G."/>
            <person name="Yan M."/>
            <person name="Ng V."/>
            <person name="Cullen D."/>
            <person name="Martin F."/>
            <person name="Rosso M.-N."/>
            <person name="Henrissat B."/>
            <person name="Hibbett D."/>
            <person name="Martinez A.T."/>
            <person name="Grigoriev I.V."/>
        </authorList>
    </citation>
    <scope>NUCLEOTIDE SEQUENCE</scope>
    <source>
        <strain evidence="2">CBS 247.69</strain>
    </source>
</reference>
<name>A0A9P5YD88_9AGAR</name>
<organism evidence="2 3">
    <name type="scientific">Collybia nuda</name>
    <dbReference type="NCBI Taxonomy" id="64659"/>
    <lineage>
        <taxon>Eukaryota</taxon>
        <taxon>Fungi</taxon>
        <taxon>Dikarya</taxon>
        <taxon>Basidiomycota</taxon>
        <taxon>Agaricomycotina</taxon>
        <taxon>Agaricomycetes</taxon>
        <taxon>Agaricomycetidae</taxon>
        <taxon>Agaricales</taxon>
        <taxon>Tricholomatineae</taxon>
        <taxon>Clitocybaceae</taxon>
        <taxon>Collybia</taxon>
    </lineage>
</organism>
<keyword evidence="3" id="KW-1185">Reference proteome</keyword>
<feature type="compositionally biased region" description="Polar residues" evidence="1">
    <location>
        <begin position="260"/>
        <end position="275"/>
    </location>
</feature>
<protein>
    <recommendedName>
        <fullName evidence="4">BZIP domain-containing protein</fullName>
    </recommendedName>
</protein>
<dbReference type="InterPro" id="IPR046347">
    <property type="entry name" value="bZIP_sf"/>
</dbReference>
<dbReference type="EMBL" id="MU150241">
    <property type="protein sequence ID" value="KAF9466530.1"/>
    <property type="molecule type" value="Genomic_DNA"/>
</dbReference>
<proteinExistence type="predicted"/>
<dbReference type="OrthoDB" id="2552152at2759"/>
<feature type="region of interest" description="Disordered" evidence="1">
    <location>
        <begin position="1"/>
        <end position="24"/>
    </location>
</feature>
<dbReference type="Proteomes" id="UP000807353">
    <property type="component" value="Unassembled WGS sequence"/>
</dbReference>
<evidence type="ECO:0000313" key="2">
    <source>
        <dbReference type="EMBL" id="KAF9466530.1"/>
    </source>
</evidence>
<evidence type="ECO:0008006" key="4">
    <source>
        <dbReference type="Google" id="ProtNLM"/>
    </source>
</evidence>
<feature type="compositionally biased region" description="Low complexity" evidence="1">
    <location>
        <begin position="95"/>
        <end position="118"/>
    </location>
</feature>
<feature type="region of interest" description="Disordered" evidence="1">
    <location>
        <begin position="50"/>
        <end position="121"/>
    </location>
</feature>
<sequence>MSSKRGRKRNDNLPPNRARDVQRAFRARRAAHLLALEQRVSELEAENARLRKIVGWPPDDRPPLGKGPTGKDKPKSFDATVPNLLDLFSNRDSESSAADSSSTRTSSLSPSAIASASSRPMQVISSAEPWDGALMMPDHNSEVASSSESPYHITSMTTPMVAPVPSKAMQYGSYPSSLPSSSRNSLSSASGMYLASPASYSHSSDRTLGNSYSSTSFVMRGGGDMREDPPRSHYSYPQTSYHTHDPNMHSPPPPPATPVHSHNNSTQRPESSMSYTHRRAHTDSQGYTIGQGFPHLPNPTQLHQNIRQTDMHRVQVDNNDQHTFRVTYGPDGRINSMP</sequence>
<dbReference type="SUPFAM" id="SSF57959">
    <property type="entry name" value="Leucine zipper domain"/>
    <property type="match status" value="1"/>
</dbReference>
<feature type="region of interest" description="Disordered" evidence="1">
    <location>
        <begin position="219"/>
        <end position="280"/>
    </location>
</feature>
<dbReference type="GO" id="GO:0003700">
    <property type="term" value="F:DNA-binding transcription factor activity"/>
    <property type="evidence" value="ECO:0007669"/>
    <property type="project" value="InterPro"/>
</dbReference>
<comment type="caution">
    <text evidence="2">The sequence shown here is derived from an EMBL/GenBank/DDBJ whole genome shotgun (WGS) entry which is preliminary data.</text>
</comment>
<evidence type="ECO:0000256" key="1">
    <source>
        <dbReference type="SAM" id="MobiDB-lite"/>
    </source>
</evidence>
<accession>A0A9P5YD88</accession>
<evidence type="ECO:0000313" key="3">
    <source>
        <dbReference type="Proteomes" id="UP000807353"/>
    </source>
</evidence>